<evidence type="ECO:0000259" key="9">
    <source>
        <dbReference type="PROSITE" id="PS50222"/>
    </source>
</evidence>
<proteinExistence type="inferred from homology"/>
<dbReference type="PROSITE" id="PS50222">
    <property type="entry name" value="EF_HAND_2"/>
    <property type="match status" value="1"/>
</dbReference>
<name>A0A2G8KV42_STIJA</name>
<dbReference type="EMBL" id="MRZV01000352">
    <property type="protein sequence ID" value="PIK51888.1"/>
    <property type="molecule type" value="Genomic_DNA"/>
</dbReference>
<dbReference type="Gene3D" id="1.10.238.10">
    <property type="entry name" value="EF-hand"/>
    <property type="match status" value="1"/>
</dbReference>
<feature type="non-terminal residue" evidence="10">
    <location>
        <position position="1"/>
    </location>
</feature>
<protein>
    <recommendedName>
        <fullName evidence="8">Ubiquitin carboxyl-terminal hydrolase MINDY</fullName>
        <ecNumber evidence="8">3.4.19.12</ecNumber>
    </recommendedName>
</protein>
<dbReference type="GO" id="GO:1990380">
    <property type="term" value="F:K48-linked deubiquitinase activity"/>
    <property type="evidence" value="ECO:0007669"/>
    <property type="project" value="UniProtKB-UniRule"/>
</dbReference>
<keyword evidence="11" id="KW-1185">Reference proteome</keyword>
<dbReference type="GO" id="GO:0006508">
    <property type="term" value="P:proteolysis"/>
    <property type="evidence" value="ECO:0007669"/>
    <property type="project" value="UniProtKB-KW"/>
</dbReference>
<dbReference type="GO" id="GO:0071108">
    <property type="term" value="P:protein K48-linked deubiquitination"/>
    <property type="evidence" value="ECO:0007669"/>
    <property type="project" value="InterPro"/>
</dbReference>
<feature type="domain" description="EF-hand" evidence="9">
    <location>
        <begin position="258"/>
        <end position="293"/>
    </location>
</feature>
<evidence type="ECO:0000313" key="11">
    <source>
        <dbReference type="Proteomes" id="UP000230750"/>
    </source>
</evidence>
<keyword evidence="7 8" id="KW-0788">Thiol protease</keyword>
<comment type="caution">
    <text evidence="10">The sequence shown here is derived from an EMBL/GenBank/DDBJ whole genome shotgun (WGS) entry which is preliminary data.</text>
</comment>
<dbReference type="Proteomes" id="UP000230750">
    <property type="component" value="Unassembled WGS sequence"/>
</dbReference>
<dbReference type="PANTHER" id="PTHR12473:SF17">
    <property type="entry name" value="UBIQUITIN CARBOXYL-TERMINAL HYDROLASE MINDY-3"/>
    <property type="match status" value="1"/>
</dbReference>
<evidence type="ECO:0000256" key="3">
    <source>
        <dbReference type="ARBA" id="ARBA00011074"/>
    </source>
</evidence>
<dbReference type="InterPro" id="IPR039785">
    <property type="entry name" value="MINY3/4"/>
</dbReference>
<gene>
    <name evidence="10" type="ORF">BSL78_11230</name>
</gene>
<accession>A0A2G8KV42</accession>
<evidence type="ECO:0000256" key="6">
    <source>
        <dbReference type="ARBA" id="ARBA00022801"/>
    </source>
</evidence>
<dbReference type="EC" id="3.4.19.12" evidence="8"/>
<dbReference type="GO" id="GO:0005509">
    <property type="term" value="F:calcium ion binding"/>
    <property type="evidence" value="ECO:0007669"/>
    <property type="project" value="InterPro"/>
</dbReference>
<dbReference type="InterPro" id="IPR011992">
    <property type="entry name" value="EF-hand-dom_pair"/>
</dbReference>
<dbReference type="Pfam" id="PF13898">
    <property type="entry name" value="MINDY-3_4_CD"/>
    <property type="match status" value="1"/>
</dbReference>
<dbReference type="PANTHER" id="PTHR12473">
    <property type="entry name" value="UBIQUITIN CARBOXYL-TERMINAL HYDROLASE MINDY-4-RELATED"/>
    <property type="match status" value="1"/>
</dbReference>
<keyword evidence="4 8" id="KW-0645">Protease</keyword>
<dbReference type="InterPro" id="IPR025257">
    <property type="entry name" value="MINDY-3/4_CD"/>
</dbReference>
<dbReference type="AlphaFoldDB" id="A0A2G8KV42"/>
<evidence type="ECO:0000256" key="1">
    <source>
        <dbReference type="ARBA" id="ARBA00000707"/>
    </source>
</evidence>
<evidence type="ECO:0000256" key="8">
    <source>
        <dbReference type="RuleBase" id="RU367088"/>
    </source>
</evidence>
<evidence type="ECO:0000256" key="5">
    <source>
        <dbReference type="ARBA" id="ARBA00022786"/>
    </source>
</evidence>
<reference evidence="10 11" key="1">
    <citation type="journal article" date="2017" name="PLoS Biol.">
        <title>The sea cucumber genome provides insights into morphological evolution and visceral regeneration.</title>
        <authorList>
            <person name="Zhang X."/>
            <person name="Sun L."/>
            <person name="Yuan J."/>
            <person name="Sun Y."/>
            <person name="Gao Y."/>
            <person name="Zhang L."/>
            <person name="Li S."/>
            <person name="Dai H."/>
            <person name="Hamel J.F."/>
            <person name="Liu C."/>
            <person name="Yu Y."/>
            <person name="Liu S."/>
            <person name="Lin W."/>
            <person name="Guo K."/>
            <person name="Jin S."/>
            <person name="Xu P."/>
            <person name="Storey K.B."/>
            <person name="Huan P."/>
            <person name="Zhang T."/>
            <person name="Zhou Y."/>
            <person name="Zhang J."/>
            <person name="Lin C."/>
            <person name="Li X."/>
            <person name="Xing L."/>
            <person name="Huo D."/>
            <person name="Sun M."/>
            <person name="Wang L."/>
            <person name="Mercier A."/>
            <person name="Li F."/>
            <person name="Yang H."/>
            <person name="Xiang J."/>
        </authorList>
    </citation>
    <scope>NUCLEOTIDE SEQUENCE [LARGE SCALE GENOMIC DNA]</scope>
    <source>
        <strain evidence="10">Shaxun</strain>
        <tissue evidence="10">Muscle</tissue>
    </source>
</reference>
<evidence type="ECO:0000256" key="2">
    <source>
        <dbReference type="ARBA" id="ARBA00002107"/>
    </source>
</evidence>
<comment type="function">
    <text evidence="2 8">Hydrolase that can remove 'Lys-48'-linked conjugated ubiquitin from proteins.</text>
</comment>
<dbReference type="OrthoDB" id="9981542at2759"/>
<evidence type="ECO:0000256" key="4">
    <source>
        <dbReference type="ARBA" id="ARBA00022670"/>
    </source>
</evidence>
<dbReference type="STRING" id="307972.A0A2G8KV42"/>
<dbReference type="InterPro" id="IPR002048">
    <property type="entry name" value="EF_hand_dom"/>
</dbReference>
<keyword evidence="6 8" id="KW-0378">Hydrolase</keyword>
<dbReference type="GO" id="GO:0004843">
    <property type="term" value="F:cysteine-type deubiquitinase activity"/>
    <property type="evidence" value="ECO:0007669"/>
    <property type="project" value="UniProtKB-UniRule"/>
</dbReference>
<organism evidence="10 11">
    <name type="scientific">Stichopus japonicus</name>
    <name type="common">Sea cucumber</name>
    <dbReference type="NCBI Taxonomy" id="307972"/>
    <lineage>
        <taxon>Eukaryota</taxon>
        <taxon>Metazoa</taxon>
        <taxon>Echinodermata</taxon>
        <taxon>Eleutherozoa</taxon>
        <taxon>Echinozoa</taxon>
        <taxon>Holothuroidea</taxon>
        <taxon>Aspidochirotacea</taxon>
        <taxon>Aspidochirotida</taxon>
        <taxon>Stichopodidae</taxon>
        <taxon>Apostichopus</taxon>
    </lineage>
</organism>
<sequence>FIFSEDEPMALLQREGGPCAIIAPLQAFILKNLLFSGDPKEHWRQIEAEDRKAILLQSIVEIFHSVRGNNSTPFILVGHKDKQDLTIESVAAQSDGQSVDSATFHGNLRVNNYGNTEDVYEALSSCLHYFTEDGGVLIFIYSIILTKGIDTIKAEMQDPTEPLIDGTFGHGSQSLTNLMLTGRAVSNVFDLEKDISGFKMQGISQQSEVGFLTLLENLRYCEVGSFLKCCRCPIWLLGSETHLTIFFTRELSLVAPETIYEHARRIFSNYDTEGSGFISTILLGDVLQELDLVAIPEYVDIMKQKLDPDETAIILQNTFMDEFFPDEPVRITPELFEVFHYNGLKRSCTDGKVS</sequence>
<comment type="catalytic activity">
    <reaction evidence="1 8">
        <text>Thiol-dependent hydrolysis of ester, thioester, amide, peptide and isopeptide bonds formed by the C-terminal Gly of ubiquitin (a 76-residue protein attached to proteins as an intracellular targeting signal).</text>
        <dbReference type="EC" id="3.4.19.12"/>
    </reaction>
</comment>
<keyword evidence="5 8" id="KW-0833">Ubl conjugation pathway</keyword>
<dbReference type="SUPFAM" id="SSF47473">
    <property type="entry name" value="EF-hand"/>
    <property type="match status" value="1"/>
</dbReference>
<evidence type="ECO:0000256" key="7">
    <source>
        <dbReference type="ARBA" id="ARBA00022807"/>
    </source>
</evidence>
<evidence type="ECO:0000313" key="10">
    <source>
        <dbReference type="EMBL" id="PIK51888.1"/>
    </source>
</evidence>
<comment type="similarity">
    <text evidence="3 8">Belongs to the MINDY deubiquitinase family. FAM188 subfamily.</text>
</comment>
<dbReference type="SMART" id="SM01174">
    <property type="entry name" value="DUF4205"/>
    <property type="match status" value="1"/>
</dbReference>